<dbReference type="Pfam" id="PF02727">
    <property type="entry name" value="Cu_amine_oxidN2"/>
    <property type="match status" value="1"/>
</dbReference>
<evidence type="ECO:0000256" key="4">
    <source>
        <dbReference type="ARBA" id="ARBA00023002"/>
    </source>
</evidence>
<evidence type="ECO:0000313" key="11">
    <source>
        <dbReference type="Proteomes" id="UP001165366"/>
    </source>
</evidence>
<reference evidence="10" key="1">
    <citation type="submission" date="2022-01" db="EMBL/GenBank/DDBJ databases">
        <authorList>
            <person name="Wang Y."/>
        </authorList>
    </citation>
    <scope>NUCLEOTIDE SEQUENCE</scope>
    <source>
        <strain evidence="10">WB101</strain>
    </source>
</reference>
<feature type="domain" description="Copper amine oxidase catalytic" evidence="7">
    <location>
        <begin position="244"/>
        <end position="657"/>
    </location>
</feature>
<proteinExistence type="inferred from homology"/>
<evidence type="ECO:0000256" key="1">
    <source>
        <dbReference type="ARBA" id="ARBA00007983"/>
    </source>
</evidence>
<comment type="caution">
    <text evidence="10">The sequence shown here is derived from an EMBL/GenBank/DDBJ whole genome shotgun (WGS) entry which is preliminary data.</text>
</comment>
<dbReference type="Gene3D" id="3.10.450.40">
    <property type="match status" value="2"/>
</dbReference>
<dbReference type="EC" id="1.4.3.-" evidence="6"/>
<dbReference type="SUPFAM" id="SSF54416">
    <property type="entry name" value="Amine oxidase N-terminal region"/>
    <property type="match status" value="2"/>
</dbReference>
<dbReference type="Proteomes" id="UP001165366">
    <property type="component" value="Unassembled WGS sequence"/>
</dbReference>
<keyword evidence="3 6" id="KW-0801">TPQ</keyword>
<dbReference type="EMBL" id="JAKLWS010000003">
    <property type="protein sequence ID" value="MCG2587616.1"/>
    <property type="molecule type" value="Genomic_DNA"/>
</dbReference>
<dbReference type="InterPro" id="IPR015798">
    <property type="entry name" value="Cu_amine_oxidase_C"/>
</dbReference>
<accession>A0ABS9K9T8</accession>
<dbReference type="Pfam" id="PF01179">
    <property type="entry name" value="Cu_amine_oxid"/>
    <property type="match status" value="1"/>
</dbReference>
<comment type="PTM">
    <text evidence="6">Topaquinone (TPQ) is generated by copper-dependent autoxidation of a specific tyrosyl residue.</text>
</comment>
<dbReference type="Pfam" id="PF02728">
    <property type="entry name" value="Cu_amine_oxidN3"/>
    <property type="match status" value="1"/>
</dbReference>
<keyword evidence="5 6" id="KW-0186">Copper</keyword>
<reference evidence="10" key="2">
    <citation type="submission" date="2024-05" db="EMBL/GenBank/DDBJ databases">
        <title>Rhodohalobacter halophilus gen. nov., sp. nov., a moderately halophilic member of the family Balneolaceae.</title>
        <authorList>
            <person name="Xia J."/>
        </authorList>
    </citation>
    <scope>NUCLEOTIDE SEQUENCE</scope>
    <source>
        <strain evidence="10">WB101</strain>
    </source>
</reference>
<feature type="domain" description="Copper amine oxidase N2-terminal" evidence="8">
    <location>
        <begin position="35"/>
        <end position="116"/>
    </location>
</feature>
<dbReference type="SUPFAM" id="SSF49998">
    <property type="entry name" value="Amine oxidase catalytic domain"/>
    <property type="match status" value="1"/>
</dbReference>
<keyword evidence="11" id="KW-1185">Reference proteome</keyword>
<evidence type="ECO:0000313" key="10">
    <source>
        <dbReference type="EMBL" id="MCG2587616.1"/>
    </source>
</evidence>
<dbReference type="InterPro" id="IPR016182">
    <property type="entry name" value="Cu_amine_oxidase_N-reg"/>
</dbReference>
<evidence type="ECO:0000259" key="7">
    <source>
        <dbReference type="Pfam" id="PF01179"/>
    </source>
</evidence>
<dbReference type="InterPro" id="IPR036460">
    <property type="entry name" value="Cu_amine_oxidase_C_sf"/>
</dbReference>
<evidence type="ECO:0000256" key="5">
    <source>
        <dbReference type="ARBA" id="ARBA00023008"/>
    </source>
</evidence>
<evidence type="ECO:0000259" key="8">
    <source>
        <dbReference type="Pfam" id="PF02727"/>
    </source>
</evidence>
<keyword evidence="4 6" id="KW-0560">Oxidoreductase</keyword>
<feature type="domain" description="Copper amine oxidase N3-terminal" evidence="9">
    <location>
        <begin position="123"/>
        <end position="219"/>
    </location>
</feature>
<evidence type="ECO:0000256" key="3">
    <source>
        <dbReference type="ARBA" id="ARBA00022772"/>
    </source>
</evidence>
<dbReference type="InterPro" id="IPR015802">
    <property type="entry name" value="Cu_amine_oxidase_N3"/>
</dbReference>
<dbReference type="PANTHER" id="PTHR10638">
    <property type="entry name" value="COPPER AMINE OXIDASE"/>
    <property type="match status" value="1"/>
</dbReference>
<evidence type="ECO:0000259" key="9">
    <source>
        <dbReference type="Pfam" id="PF02728"/>
    </source>
</evidence>
<dbReference type="InterPro" id="IPR049947">
    <property type="entry name" value="Cu_Am_Ox_Cu-bd"/>
</dbReference>
<dbReference type="InterPro" id="IPR015800">
    <property type="entry name" value="Cu_amine_oxidase_N2"/>
</dbReference>
<keyword evidence="2 6" id="KW-0479">Metal-binding</keyword>
<comment type="cofactor">
    <cofactor evidence="6">
        <name>Cu cation</name>
        <dbReference type="ChEBI" id="CHEBI:23378"/>
    </cofactor>
    <text evidence="6">Contains 1 topaquinone per subunit.</text>
</comment>
<dbReference type="InterPro" id="IPR000269">
    <property type="entry name" value="Cu_amine_oxidase"/>
</dbReference>
<evidence type="ECO:0000256" key="2">
    <source>
        <dbReference type="ARBA" id="ARBA00022723"/>
    </source>
</evidence>
<dbReference type="RefSeq" id="WP_237852460.1">
    <property type="nucleotide sequence ID" value="NZ_JAKLWS010000003.1"/>
</dbReference>
<protein>
    <recommendedName>
        <fullName evidence="6">Amine oxidase</fullName>
        <ecNumber evidence="6">1.4.3.-</ecNumber>
    </recommendedName>
</protein>
<dbReference type="Gene3D" id="2.70.98.20">
    <property type="entry name" value="Copper amine oxidase, catalytic domain"/>
    <property type="match status" value="1"/>
</dbReference>
<organism evidence="10 11">
    <name type="scientific">Rhodohalobacter sulfatireducens</name>
    <dbReference type="NCBI Taxonomy" id="2911366"/>
    <lineage>
        <taxon>Bacteria</taxon>
        <taxon>Pseudomonadati</taxon>
        <taxon>Balneolota</taxon>
        <taxon>Balneolia</taxon>
        <taxon>Balneolales</taxon>
        <taxon>Balneolaceae</taxon>
        <taxon>Rhodohalobacter</taxon>
    </lineage>
</organism>
<sequence length="662" mass="75655">MKYRIRIGGLISLSILLTLCVSLYSTAVKGQGITHPLNPLTWQEYWVVLDVLHQTDNLDEDTRFSHINLILPDKNEVWNWDGTDNLQRRAFAIVHQGEKTYRAEINIAQQVLENWTELTDIQPTFLGEEFGSMLGKVKEHPEFIAAMKKRGYNDLTFIEGFFGPPGYFGTDEDTGRRIAHGHFVDSRFARNTWGRGISGLTVVVDLQTEEILRVVDEGVVSIPDVNIDYDPASIGTPREVPGPINISQPLGAGFTINDYVVEWQKWKFHVRPDHRVGMILSTVTYQDGADQRKVFYEGFMSEIFVPYMDPAFGWYPRNFIDAGEYTAGGLTKPLLRGLDAPDYAHYTDGLVINDHGRPTPVANMIAIFEREPGDPSWRHYSTGLNHESRSKRELVVRSAAVLGNYDYIFDWIFQQDGSVRVQVGATGIAEAKSVNQKDASSEILNGTAGDAYGRFVDPNIVAVNHDHYFSFRIDFDVDGSTNSFQMDRLRTQILPEEHPRRSVWVTQPMIPKTESEAKLKINLDRPALWRVISNDRKNHVGYPTSYQLMPGKTANTLLSEDDYPRMRVGFIDYHLWVTQYQENERFAVGDFPTLSLPEKGLPEWTSANRSIESDDIVLWYTIGMHHMVRAEDWPVMPVLWHSFELRPFDFFNRNPALDLPEK</sequence>
<dbReference type="PROSITE" id="PS01165">
    <property type="entry name" value="COPPER_AMINE_OXID_2"/>
    <property type="match status" value="1"/>
</dbReference>
<gene>
    <name evidence="10" type="ORF">L6773_03495</name>
</gene>
<name>A0ABS9K9T8_9BACT</name>
<dbReference type="PANTHER" id="PTHR10638:SF89">
    <property type="entry name" value="AMINE OXIDASE"/>
    <property type="match status" value="1"/>
</dbReference>
<comment type="similarity">
    <text evidence="1 6">Belongs to the copper/topaquinone oxidase family.</text>
</comment>
<evidence type="ECO:0000256" key="6">
    <source>
        <dbReference type="RuleBase" id="RU000672"/>
    </source>
</evidence>